<dbReference type="PRINTS" id="PR00385">
    <property type="entry name" value="P450"/>
</dbReference>
<keyword evidence="5" id="KW-0444">Lipid biosynthesis</keyword>
<keyword evidence="9 18" id="KW-0812">Transmembrane</keyword>
<evidence type="ECO:0000256" key="16">
    <source>
        <dbReference type="ARBA" id="ARBA00039020"/>
    </source>
</evidence>
<dbReference type="GO" id="GO:0008168">
    <property type="term" value="F:methyltransferase activity"/>
    <property type="evidence" value="ECO:0007669"/>
    <property type="project" value="UniProtKB-KW"/>
</dbReference>
<keyword evidence="15 18" id="KW-0472">Membrane</keyword>
<evidence type="ECO:0000256" key="9">
    <source>
        <dbReference type="ARBA" id="ARBA00022692"/>
    </source>
</evidence>
<evidence type="ECO:0000256" key="2">
    <source>
        <dbReference type="ARBA" id="ARBA00004760"/>
    </source>
</evidence>
<dbReference type="InterPro" id="IPR052290">
    <property type="entry name" value="Sphingo_C9-MT"/>
</dbReference>
<keyword evidence="17" id="KW-0349">Heme</keyword>
<organism evidence="19 20">
    <name type="scientific">Colletotrichum chrysophilum</name>
    <dbReference type="NCBI Taxonomy" id="1836956"/>
    <lineage>
        <taxon>Eukaryota</taxon>
        <taxon>Fungi</taxon>
        <taxon>Dikarya</taxon>
        <taxon>Ascomycota</taxon>
        <taxon>Pezizomycotina</taxon>
        <taxon>Sordariomycetes</taxon>
        <taxon>Hypocreomycetidae</taxon>
        <taxon>Glomerellales</taxon>
        <taxon>Glomerellaceae</taxon>
        <taxon>Colletotrichum</taxon>
        <taxon>Colletotrichum gloeosporioides species complex</taxon>
    </lineage>
</organism>
<comment type="cofactor">
    <cofactor evidence="17">
        <name>heme</name>
        <dbReference type="ChEBI" id="CHEBI:30413"/>
    </cofactor>
</comment>
<dbReference type="InterPro" id="IPR036396">
    <property type="entry name" value="Cyt_P450_sf"/>
</dbReference>
<dbReference type="InterPro" id="IPR017972">
    <property type="entry name" value="Cyt_P450_CS"/>
</dbReference>
<evidence type="ECO:0000256" key="10">
    <source>
        <dbReference type="ARBA" id="ARBA00022723"/>
    </source>
</evidence>
<reference evidence="19" key="1">
    <citation type="submission" date="2023-01" db="EMBL/GenBank/DDBJ databases">
        <title>Colletotrichum chrysophilum M932 genome sequence.</title>
        <authorList>
            <person name="Baroncelli R."/>
        </authorList>
    </citation>
    <scope>NUCLEOTIDE SEQUENCE</scope>
    <source>
        <strain evidence="19">M932</strain>
    </source>
</reference>
<dbReference type="Proteomes" id="UP001243330">
    <property type="component" value="Unassembled WGS sequence"/>
</dbReference>
<protein>
    <recommendedName>
        <fullName evidence="16">sphingolipid C(9)-methyltransferase</fullName>
        <ecNumber evidence="16">2.1.1.317</ecNumber>
    </recommendedName>
</protein>
<evidence type="ECO:0000256" key="5">
    <source>
        <dbReference type="ARBA" id="ARBA00022516"/>
    </source>
</evidence>
<dbReference type="InterPro" id="IPR002401">
    <property type="entry name" value="Cyt_P450_E_grp-I"/>
</dbReference>
<keyword evidence="14" id="KW-0443">Lipid metabolism</keyword>
<feature type="transmembrane region" description="Helical" evidence="18">
    <location>
        <begin position="20"/>
        <end position="43"/>
    </location>
</feature>
<dbReference type="GO" id="GO:0004497">
    <property type="term" value="F:monooxygenase activity"/>
    <property type="evidence" value="ECO:0007669"/>
    <property type="project" value="InterPro"/>
</dbReference>
<dbReference type="GO" id="GO:0032259">
    <property type="term" value="P:methylation"/>
    <property type="evidence" value="ECO:0007669"/>
    <property type="project" value="UniProtKB-KW"/>
</dbReference>
<keyword evidence="7" id="KW-0808">Transferase</keyword>
<dbReference type="EC" id="2.1.1.317" evidence="16"/>
<evidence type="ECO:0000256" key="4">
    <source>
        <dbReference type="ARBA" id="ARBA00010815"/>
    </source>
</evidence>
<dbReference type="CDD" id="cd11062">
    <property type="entry name" value="CYP58-like"/>
    <property type="match status" value="1"/>
</dbReference>
<evidence type="ECO:0000313" key="19">
    <source>
        <dbReference type="EMBL" id="KAK1856608.1"/>
    </source>
</evidence>
<dbReference type="Pfam" id="PF00067">
    <property type="entry name" value="p450"/>
    <property type="match status" value="1"/>
</dbReference>
<evidence type="ECO:0000256" key="6">
    <source>
        <dbReference type="ARBA" id="ARBA00022603"/>
    </source>
</evidence>
<evidence type="ECO:0000256" key="3">
    <source>
        <dbReference type="ARBA" id="ARBA00004991"/>
    </source>
</evidence>
<keyword evidence="8" id="KW-0949">S-adenosyl-L-methionine</keyword>
<dbReference type="GO" id="GO:0016020">
    <property type="term" value="C:membrane"/>
    <property type="evidence" value="ECO:0007669"/>
    <property type="project" value="UniProtKB-SubCell"/>
</dbReference>
<keyword evidence="20" id="KW-1185">Reference proteome</keyword>
<dbReference type="CDD" id="cd02440">
    <property type="entry name" value="AdoMet_MTases"/>
    <property type="match status" value="1"/>
</dbReference>
<evidence type="ECO:0000256" key="12">
    <source>
        <dbReference type="ARBA" id="ARBA00022989"/>
    </source>
</evidence>
<keyword evidence="6" id="KW-0489">Methyltransferase</keyword>
<dbReference type="Gene3D" id="1.10.630.10">
    <property type="entry name" value="Cytochrome P450"/>
    <property type="match status" value="1"/>
</dbReference>
<dbReference type="InterPro" id="IPR001128">
    <property type="entry name" value="Cyt_P450"/>
</dbReference>
<evidence type="ECO:0000256" key="8">
    <source>
        <dbReference type="ARBA" id="ARBA00022691"/>
    </source>
</evidence>
<keyword evidence="11" id="KW-0746">Sphingolipid metabolism</keyword>
<comment type="pathway">
    <text evidence="3">Sphingolipid metabolism.</text>
</comment>
<dbReference type="EMBL" id="JAQOWY010000007">
    <property type="protein sequence ID" value="KAK1856608.1"/>
    <property type="molecule type" value="Genomic_DNA"/>
</dbReference>
<dbReference type="GO" id="GO:0005506">
    <property type="term" value="F:iron ion binding"/>
    <property type="evidence" value="ECO:0007669"/>
    <property type="project" value="InterPro"/>
</dbReference>
<keyword evidence="12 18" id="KW-1133">Transmembrane helix</keyword>
<dbReference type="Gene3D" id="3.40.50.150">
    <property type="entry name" value="Vaccinia Virus protein VP39"/>
    <property type="match status" value="1"/>
</dbReference>
<dbReference type="PRINTS" id="PR00463">
    <property type="entry name" value="EP450I"/>
</dbReference>
<dbReference type="PANTHER" id="PTHR45197">
    <property type="entry name" value="SYNTHASE, PUTATIVE (AFU_ORTHOLOGUE AFUA_7G04190)-RELATED"/>
    <property type="match status" value="1"/>
</dbReference>
<evidence type="ECO:0000256" key="7">
    <source>
        <dbReference type="ARBA" id="ARBA00022679"/>
    </source>
</evidence>
<dbReference type="SUPFAM" id="SSF53335">
    <property type="entry name" value="S-adenosyl-L-methionine-dependent methyltransferases"/>
    <property type="match status" value="1"/>
</dbReference>
<comment type="similarity">
    <text evidence="4">Belongs to the CFA/CMAS family.</text>
</comment>
<proteinExistence type="inferred from homology"/>
<dbReference type="SUPFAM" id="SSF48264">
    <property type="entry name" value="Cytochrome P450"/>
    <property type="match status" value="1"/>
</dbReference>
<dbReference type="GO" id="GO:0006665">
    <property type="term" value="P:sphingolipid metabolic process"/>
    <property type="evidence" value="ECO:0007669"/>
    <property type="project" value="UniProtKB-KW"/>
</dbReference>
<dbReference type="Pfam" id="PF02353">
    <property type="entry name" value="CMAS"/>
    <property type="match status" value="1"/>
</dbReference>
<feature type="binding site" description="axial binding residue" evidence="17">
    <location>
        <position position="423"/>
    </location>
    <ligand>
        <name>heme</name>
        <dbReference type="ChEBI" id="CHEBI:30413"/>
    </ligand>
    <ligandPart>
        <name>Fe</name>
        <dbReference type="ChEBI" id="CHEBI:18248"/>
    </ligandPart>
</feature>
<evidence type="ECO:0000256" key="11">
    <source>
        <dbReference type="ARBA" id="ARBA00022919"/>
    </source>
</evidence>
<keyword evidence="13 17" id="KW-0408">Iron</keyword>
<comment type="caution">
    <text evidence="19">The sequence shown here is derived from an EMBL/GenBank/DDBJ whole genome shotgun (WGS) entry which is preliminary data.</text>
</comment>
<name>A0AAD9EQA1_9PEZI</name>
<dbReference type="GO" id="GO:0020037">
    <property type="term" value="F:heme binding"/>
    <property type="evidence" value="ECO:0007669"/>
    <property type="project" value="InterPro"/>
</dbReference>
<dbReference type="AlphaFoldDB" id="A0AAD9EQA1"/>
<keyword evidence="10 17" id="KW-0479">Metal-binding</keyword>
<dbReference type="GO" id="GO:0016705">
    <property type="term" value="F:oxidoreductase activity, acting on paired donors, with incorporation or reduction of molecular oxygen"/>
    <property type="evidence" value="ECO:0007669"/>
    <property type="project" value="InterPro"/>
</dbReference>
<dbReference type="PROSITE" id="PS00086">
    <property type="entry name" value="CYTOCHROME_P450"/>
    <property type="match status" value="1"/>
</dbReference>
<dbReference type="InterPro" id="IPR029063">
    <property type="entry name" value="SAM-dependent_MTases_sf"/>
</dbReference>
<comment type="pathway">
    <text evidence="2">Lipid metabolism; sphingolipid metabolism.</text>
</comment>
<gene>
    <name evidence="19" type="ORF">CCHR01_00787</name>
</gene>
<evidence type="ECO:0000256" key="1">
    <source>
        <dbReference type="ARBA" id="ARBA00004141"/>
    </source>
</evidence>
<evidence type="ECO:0000256" key="13">
    <source>
        <dbReference type="ARBA" id="ARBA00023004"/>
    </source>
</evidence>
<evidence type="ECO:0000256" key="15">
    <source>
        <dbReference type="ARBA" id="ARBA00023136"/>
    </source>
</evidence>
<evidence type="ECO:0000256" key="18">
    <source>
        <dbReference type="SAM" id="Phobius"/>
    </source>
</evidence>
<sequence length="1037" mass="117001">MEGFNDSSRRPLANVFQPDLGFVAAASATALVIVIGYITWIGIYRLYFSPIAKFPGPKLAALTGLYEAYFDLVPKGGGQFPFAIKRMHEKYGPIVRINPDELHIDDPDFFDTLYPTSKPYDKLKRLENRFGIPGATFSTARHELHKIRRAAISPFFAKSKVREQTGDIQALMNTISRRLTTKYAGTGRVLNLHDVWRCFAADNIMDLVFGSPLDLQEMSRQTATIRASHQATGGNEKPRLGQTGHATVFHEMLASSLPSEELEHKRMQHEAESLIGAGLETTAWTLALGSFYILHDPEVYAKLQSELTSATPDATQIPPWATLETLPYLTAIVKETLRMGMGVIERLVRINRNPANPWVYKGTVILANVAVSMDQYHMLMNERVFPDPTAFRPERWLGDPRGPDGIHPLTHYMTVFGRGTRMCLGLNLAYSELYIGFATLIRRHKLRLVDTSCKLAPRGLAGTGTGKVTEQFQSPDLTWPRHFQVATPAAQAADLLIPTPRHHGGLNPRQNYDSYLSTTASHFLRPVVRSSVSLHLAEMDDDGMVPTPPASAGASPKGFDFSAETLSQYPAVKHAALPADGAGRDTFSFKHLVLLLSLAPAFATWKLCGGYNTLAIALFTLLVPVVAAFWYVTSCISPPINEKIRNPGRPIEEYLTFTKDHDRDRYWGRRKIPMGTFTKMYFDGEVDFNGDALEILEWRYDWASWRFTREMTSFVVLTWLPEAVESYLFPRERPLLEDQRGSDFYSWFLGPRLAYTSGIISDMSIEESLEELQDNKLAAVCEKINLQPGDRLLDIGCGWGSLVTFASVNYGALATGLTIDPFQADLGNWRLQSAEIPETQSRICNRAYEGPDERYDKIVCLQSSGQEDLKVSGFFERCYEMLADDGLFHVEITASRRAWQYEDLVWGLFLKRHVIPWMTMGWDLGKYVTALEEAGFEIQSLDNIGQHYSATLWRWYKNWTGNRDKITAKYGEKSYRIWEYFLAMATIVFRQGTMGRYQITMVKNLNGVHREGVQQTRFSVAEALATSRAQGKNRFPI</sequence>
<comment type="subcellular location">
    <subcellularLocation>
        <location evidence="1">Membrane</location>
        <topology evidence="1">Multi-pass membrane protein</topology>
    </subcellularLocation>
</comment>
<accession>A0AAD9EQA1</accession>
<evidence type="ECO:0000256" key="17">
    <source>
        <dbReference type="PIRSR" id="PIRSR602401-1"/>
    </source>
</evidence>
<evidence type="ECO:0000313" key="20">
    <source>
        <dbReference type="Proteomes" id="UP001243330"/>
    </source>
</evidence>
<dbReference type="PANTHER" id="PTHR45197:SF1">
    <property type="entry name" value="SPHINGOLIPID C9-METHYLTRANSFERASE A-RELATED"/>
    <property type="match status" value="1"/>
</dbReference>
<evidence type="ECO:0000256" key="14">
    <source>
        <dbReference type="ARBA" id="ARBA00023098"/>
    </source>
</evidence>